<dbReference type="EMBL" id="BSCH01000014">
    <property type="protein sequence ID" value="GLG90787.1"/>
    <property type="molecule type" value="Genomic_DNA"/>
</dbReference>
<keyword evidence="1" id="KW-1133">Transmembrane helix</keyword>
<sequence>MNTNIDMEQLAQDADDIFHQGFACSESVIYAIRKNFEIDLSDDAIAMSSGFPWGLGGGGCICGALAGGAMCIGYFFGRRTPGDPRNQRCFALTKELHDFFTESFHSPCCGVLIKDYDRDAPERKAMCTDIVTSTTKKTAEIILRELKHDEQQES</sequence>
<protein>
    <recommendedName>
        <fullName evidence="6">C_GCAxxG_C_C family redox protein</fullName>
    </recommendedName>
</protein>
<keyword evidence="1" id="KW-0472">Membrane</keyword>
<evidence type="ECO:0000313" key="3">
    <source>
        <dbReference type="EMBL" id="GLG90787.1"/>
    </source>
</evidence>
<comment type="caution">
    <text evidence="3">The sequence shown here is derived from an EMBL/GenBank/DDBJ whole genome shotgun (WGS) entry which is preliminary data.</text>
</comment>
<evidence type="ECO:0000313" key="5">
    <source>
        <dbReference type="Proteomes" id="UP001145145"/>
    </source>
</evidence>
<evidence type="ECO:0008006" key="6">
    <source>
        <dbReference type="Google" id="ProtNLM"/>
    </source>
</evidence>
<dbReference type="Proteomes" id="UP001145145">
    <property type="component" value="Unassembled WGS sequence"/>
</dbReference>
<keyword evidence="1" id="KW-0812">Transmembrane</keyword>
<gene>
    <name evidence="2" type="ORF">Selli1_19080</name>
    <name evidence="3" type="ORF">Selli2_22140</name>
</gene>
<keyword evidence="5" id="KW-1185">Reference proteome</keyword>
<dbReference type="InterPro" id="IPR036280">
    <property type="entry name" value="Multihaem_cyt_sf"/>
</dbReference>
<evidence type="ECO:0000313" key="2">
    <source>
        <dbReference type="EMBL" id="GLG04734.1"/>
    </source>
</evidence>
<dbReference type="NCBIfam" id="TIGR01909">
    <property type="entry name" value="C_GCAxxG_C_C"/>
    <property type="match status" value="1"/>
</dbReference>
<feature type="transmembrane region" description="Helical" evidence="1">
    <location>
        <begin position="53"/>
        <end position="76"/>
    </location>
</feature>
<reference evidence="3" key="4">
    <citation type="submission" date="2022-11" db="EMBL/GenBank/DDBJ databases">
        <title>Draft genome sequence of Sellimonas catena strain 18CBH55.</title>
        <authorList>
            <person name="Hisatomi A."/>
            <person name="Ohkuma M."/>
            <person name="Sakamoto M."/>
        </authorList>
    </citation>
    <scope>NUCLEOTIDE SEQUENCE</scope>
    <source>
        <strain evidence="3">18CBH55</strain>
    </source>
</reference>
<evidence type="ECO:0000313" key="4">
    <source>
        <dbReference type="Proteomes" id="UP001145094"/>
    </source>
</evidence>
<accession>A0A9W6FI52</accession>
<organism evidence="3 4">
    <name type="scientific">Sellimonas catena</name>
    <dbReference type="NCBI Taxonomy" id="2994035"/>
    <lineage>
        <taxon>Bacteria</taxon>
        <taxon>Bacillati</taxon>
        <taxon>Bacillota</taxon>
        <taxon>Clostridia</taxon>
        <taxon>Lachnospirales</taxon>
        <taxon>Lachnospiraceae</taxon>
        <taxon>Sellimonas</taxon>
    </lineage>
</organism>
<dbReference type="InterPro" id="IPR010181">
    <property type="entry name" value="CGCAxxGCC_motif"/>
</dbReference>
<dbReference type="Pfam" id="PF09719">
    <property type="entry name" value="C_GCAxxG_C_C"/>
    <property type="match status" value="1"/>
</dbReference>
<reference evidence="3 5" key="5">
    <citation type="journal article" date="2023" name="Int. J. Syst. Evol. Microbiol.">
        <title>Sellimonas catena sp. nov., isolated from human faeces.</title>
        <authorList>
            <person name="Hisatomi A."/>
            <person name="Ohkuma M."/>
            <person name="Sakamoto M."/>
        </authorList>
    </citation>
    <scope>NUCLEOTIDE SEQUENCE</scope>
    <source>
        <strain evidence="2 5">12EGH17</strain>
        <strain evidence="3">18CBH55</strain>
    </source>
</reference>
<dbReference type="RefSeq" id="WP_138373368.1">
    <property type="nucleotide sequence ID" value="NZ_BSBO01000018.1"/>
</dbReference>
<evidence type="ECO:0000256" key="1">
    <source>
        <dbReference type="SAM" id="Phobius"/>
    </source>
</evidence>
<reference evidence="2" key="2">
    <citation type="submission" date="2022-11" db="EMBL/GenBank/DDBJ databases">
        <title>Draft genome sequence of Sellimonas catena strain 12EGH17.</title>
        <authorList>
            <person name="Atsushi H."/>
            <person name="Moriya O."/>
            <person name="Mitsuo S."/>
        </authorList>
    </citation>
    <scope>NUCLEOTIDE SEQUENCE</scope>
    <source>
        <strain evidence="2">12EGH17</strain>
    </source>
</reference>
<dbReference type="SUPFAM" id="SSF48695">
    <property type="entry name" value="Multiheme cytochromes"/>
    <property type="match status" value="1"/>
</dbReference>
<dbReference type="Proteomes" id="UP001145094">
    <property type="component" value="Unassembled WGS sequence"/>
</dbReference>
<name>A0A9W6FI52_9FIRM</name>
<proteinExistence type="predicted"/>
<reference evidence="3" key="3">
    <citation type="submission" date="2022-11" db="EMBL/GenBank/DDBJ databases">
        <title>Draft genome sequence of Sellimonas catena strain 18CBH55.</title>
        <authorList>
            <person name="Atsushi H."/>
            <person name="Moriya O."/>
            <person name="Mitsuo S."/>
        </authorList>
    </citation>
    <scope>NUCLEOTIDE SEQUENCE</scope>
    <source>
        <strain evidence="3">18CBH55</strain>
    </source>
</reference>
<dbReference type="EMBL" id="BSBO01000018">
    <property type="protein sequence ID" value="GLG04734.1"/>
    <property type="molecule type" value="Genomic_DNA"/>
</dbReference>
<dbReference type="AlphaFoldDB" id="A0A9W6FI52"/>
<reference evidence="2" key="1">
    <citation type="submission" date="2022-11" db="EMBL/GenBank/DDBJ databases">
        <title>Draft genome sequence of Sellimonas catena strain 12EGH17.</title>
        <authorList>
            <person name="Hisatomi A."/>
            <person name="Ohkuma M."/>
            <person name="Sakamoto M."/>
        </authorList>
    </citation>
    <scope>NUCLEOTIDE SEQUENCE</scope>
    <source>
        <strain evidence="2">12EGH17</strain>
    </source>
</reference>